<evidence type="ECO:0000259" key="1">
    <source>
        <dbReference type="Pfam" id="PF00419"/>
    </source>
</evidence>
<evidence type="ECO:0000313" key="2">
    <source>
        <dbReference type="EMBL" id="OAT52265.1"/>
    </source>
</evidence>
<protein>
    <submittedName>
        <fullName evidence="2">MrfF family protein</fullName>
    </submittedName>
</protein>
<dbReference type="SUPFAM" id="SSF49401">
    <property type="entry name" value="Bacterial adhesins"/>
    <property type="match status" value="1"/>
</dbReference>
<comment type="caution">
    <text evidence="2">The sequence shown here is derived from an EMBL/GenBank/DDBJ whole genome shotgun (WGS) entry which is preliminary data.</text>
</comment>
<dbReference type="OrthoDB" id="7018672at2"/>
<dbReference type="Proteomes" id="UP000078224">
    <property type="component" value="Unassembled WGS sequence"/>
</dbReference>
<dbReference type="PATRIC" id="fig|1354272.4.peg.1707"/>
<accession>A0A1B7JWM8</accession>
<dbReference type="Pfam" id="PF00419">
    <property type="entry name" value="Fimbrial"/>
    <property type="match status" value="1"/>
</dbReference>
<dbReference type="EMBL" id="LXEW01000024">
    <property type="protein sequence ID" value="OAT52265.1"/>
    <property type="molecule type" value="Genomic_DNA"/>
</dbReference>
<dbReference type="RefSeq" id="WP_068440168.1">
    <property type="nucleotide sequence ID" value="NZ_LXEW01000024.1"/>
</dbReference>
<dbReference type="InterPro" id="IPR008966">
    <property type="entry name" value="Adhesion_dom_sf"/>
</dbReference>
<proteinExistence type="predicted"/>
<dbReference type="InterPro" id="IPR000259">
    <property type="entry name" value="Adhesion_dom_fimbrial"/>
</dbReference>
<dbReference type="Gene3D" id="2.60.40.1090">
    <property type="entry name" value="Fimbrial-type adhesion domain"/>
    <property type="match status" value="1"/>
</dbReference>
<feature type="domain" description="Fimbrial-type adhesion" evidence="1">
    <location>
        <begin position="28"/>
        <end position="161"/>
    </location>
</feature>
<gene>
    <name evidence="2" type="ORF">M998_1679</name>
</gene>
<evidence type="ECO:0000313" key="3">
    <source>
        <dbReference type="Proteomes" id="UP000078224"/>
    </source>
</evidence>
<dbReference type="GO" id="GO:0007155">
    <property type="term" value="P:cell adhesion"/>
    <property type="evidence" value="ECO:0007669"/>
    <property type="project" value="InterPro"/>
</dbReference>
<dbReference type="GO" id="GO:0009289">
    <property type="term" value="C:pilus"/>
    <property type="evidence" value="ECO:0007669"/>
    <property type="project" value="InterPro"/>
</dbReference>
<organism evidence="2 3">
    <name type="scientific">Providencia heimbachae ATCC 35613</name>
    <dbReference type="NCBI Taxonomy" id="1354272"/>
    <lineage>
        <taxon>Bacteria</taxon>
        <taxon>Pseudomonadati</taxon>
        <taxon>Pseudomonadota</taxon>
        <taxon>Gammaproteobacteria</taxon>
        <taxon>Enterobacterales</taxon>
        <taxon>Morganellaceae</taxon>
        <taxon>Providencia</taxon>
    </lineage>
</organism>
<reference evidence="2 3" key="1">
    <citation type="submission" date="2016-04" db="EMBL/GenBank/DDBJ databases">
        <title>ATOL: Assembling a taxonomically balanced genome-scale reconstruction of the evolutionary history of the Enterobacteriaceae.</title>
        <authorList>
            <person name="Plunkett G.III."/>
            <person name="Neeno-Eckwall E.C."/>
            <person name="Glasner J.D."/>
            <person name="Perna N.T."/>
        </authorList>
    </citation>
    <scope>NUCLEOTIDE SEQUENCE [LARGE SCALE GENOMIC DNA]</scope>
    <source>
        <strain evidence="2 3">ATCC 35613</strain>
    </source>
</reference>
<dbReference type="AlphaFoldDB" id="A0A1B7JWM8"/>
<dbReference type="InterPro" id="IPR036937">
    <property type="entry name" value="Adhesion_dom_fimbrial_sf"/>
</dbReference>
<keyword evidence="3" id="KW-1185">Reference proteome</keyword>
<name>A0A1B7JWM8_9GAMM</name>
<sequence length="161" mass="17900">MNKIMKKIPLLVSLFFIPTGMVLADNMKMYGTLLIPPPCTIHDDGIIEIIYKDIGLHKIDGINYAQPIDYGLKCDPNMHSWDLMLSIQGPKTGFDDSALQTNIRDLGMRITQNGQGFELNKPIKINYGQPPILEVVPVKRPGSTLPEGVFSVTATLLAEYQ</sequence>